<dbReference type="EMBL" id="CABFNO020001273">
    <property type="protein sequence ID" value="CAG9976071.1"/>
    <property type="molecule type" value="Genomic_DNA"/>
</dbReference>
<feature type="chain" id="PRO_5040415186" description="ARB-07466-like C-terminal domain-containing protein" evidence="1">
    <location>
        <begin position="17"/>
        <end position="227"/>
    </location>
</feature>
<keyword evidence="4" id="KW-1185">Reference proteome</keyword>
<reference evidence="4" key="1">
    <citation type="submission" date="2019-06" db="EMBL/GenBank/DDBJ databases">
        <authorList>
            <person name="Broberg M."/>
        </authorList>
    </citation>
    <scope>NUCLEOTIDE SEQUENCE [LARGE SCALE GENOMIC DNA]</scope>
</reference>
<evidence type="ECO:0000313" key="4">
    <source>
        <dbReference type="Proteomes" id="UP000754883"/>
    </source>
</evidence>
<dbReference type="InterPro" id="IPR009045">
    <property type="entry name" value="Zn_M74/Hedgehog-like"/>
</dbReference>
<sequence>MHFSLLPILLLPFALAAVNEPCYGPSGLAGVCIPKSDCTASGGTTTTGACPADGSNILCCTKTKCKGDASACNWTSDCGGTSASNLCPGPGQMKCCSKVGSVFGGYADTSIIPPVGACQKVAVDGARTVVKQFPGRVREIGCKRECACPGDSEHCCGKAIDFMISDGGGATLSGDDIAEWVMNHASANNVKYVIWGQKIWNPSRDKVTAWKNWRTMEDRKSITQNHW</sequence>
<dbReference type="OrthoDB" id="2251794at2759"/>
<dbReference type="Pfam" id="PF26571">
    <property type="entry name" value="VldE"/>
    <property type="match status" value="1"/>
</dbReference>
<dbReference type="Proteomes" id="UP000754883">
    <property type="component" value="Unassembled WGS sequence"/>
</dbReference>
<keyword evidence="1" id="KW-0732">Signal</keyword>
<reference evidence="3 4" key="2">
    <citation type="submission" date="2021-10" db="EMBL/GenBank/DDBJ databases">
        <authorList>
            <person name="Piombo E."/>
        </authorList>
    </citation>
    <scope>NUCLEOTIDE SEQUENCE [LARGE SCALE GENOMIC DNA]</scope>
</reference>
<feature type="domain" description="ARB-07466-like C-terminal" evidence="2">
    <location>
        <begin position="116"/>
        <end position="227"/>
    </location>
</feature>
<evidence type="ECO:0000313" key="3">
    <source>
        <dbReference type="EMBL" id="CAG9976071.1"/>
    </source>
</evidence>
<dbReference type="AlphaFoldDB" id="A0A9N9XZF5"/>
<name>A0A9N9XZF5_9HYPO</name>
<evidence type="ECO:0000259" key="2">
    <source>
        <dbReference type="Pfam" id="PF26571"/>
    </source>
</evidence>
<evidence type="ECO:0000256" key="1">
    <source>
        <dbReference type="SAM" id="SignalP"/>
    </source>
</evidence>
<dbReference type="SUPFAM" id="SSF55166">
    <property type="entry name" value="Hedgehog/DD-peptidase"/>
    <property type="match status" value="1"/>
</dbReference>
<organism evidence="3 4">
    <name type="scientific">Clonostachys byssicola</name>
    <dbReference type="NCBI Taxonomy" id="160290"/>
    <lineage>
        <taxon>Eukaryota</taxon>
        <taxon>Fungi</taxon>
        <taxon>Dikarya</taxon>
        <taxon>Ascomycota</taxon>
        <taxon>Pezizomycotina</taxon>
        <taxon>Sordariomycetes</taxon>
        <taxon>Hypocreomycetidae</taxon>
        <taxon>Hypocreales</taxon>
        <taxon>Bionectriaceae</taxon>
        <taxon>Clonostachys</taxon>
    </lineage>
</organism>
<comment type="caution">
    <text evidence="3">The sequence shown here is derived from an EMBL/GenBank/DDBJ whole genome shotgun (WGS) entry which is preliminary data.</text>
</comment>
<feature type="signal peptide" evidence="1">
    <location>
        <begin position="1"/>
        <end position="16"/>
    </location>
</feature>
<gene>
    <name evidence="3" type="ORF">CBYS24578_00014025</name>
</gene>
<proteinExistence type="predicted"/>
<dbReference type="InterPro" id="IPR058593">
    <property type="entry name" value="ARB_07466-like_C"/>
</dbReference>
<protein>
    <recommendedName>
        <fullName evidence="2">ARB-07466-like C-terminal domain-containing protein</fullName>
    </recommendedName>
</protein>
<accession>A0A9N9XZF5</accession>